<dbReference type="Pfam" id="PF04265">
    <property type="entry name" value="TPK_B1_binding"/>
    <property type="match status" value="1"/>
</dbReference>
<feature type="domain" description="Thiamin pyrophosphokinase thiamin-binding" evidence="6">
    <location>
        <begin position="132"/>
        <end position="208"/>
    </location>
</feature>
<dbReference type="CDD" id="cd07995">
    <property type="entry name" value="TPK"/>
    <property type="match status" value="1"/>
</dbReference>
<dbReference type="InterPro" id="IPR007373">
    <property type="entry name" value="Thiamin_PyroPKinase_B1-bd"/>
</dbReference>
<dbReference type="GO" id="GO:0005524">
    <property type="term" value="F:ATP binding"/>
    <property type="evidence" value="ECO:0007669"/>
    <property type="project" value="UniProtKB-KW"/>
</dbReference>
<keyword evidence="1" id="KW-0808">Transferase</keyword>
<evidence type="ECO:0000256" key="2">
    <source>
        <dbReference type="ARBA" id="ARBA00022741"/>
    </source>
</evidence>
<keyword evidence="3 7" id="KW-0418">Kinase</keyword>
<dbReference type="Pfam" id="PF04263">
    <property type="entry name" value="TPK_catalytic"/>
    <property type="match status" value="1"/>
</dbReference>
<dbReference type="GO" id="GO:0009229">
    <property type="term" value="P:thiamine diphosphate biosynthetic process"/>
    <property type="evidence" value="ECO:0007669"/>
    <property type="project" value="InterPro"/>
</dbReference>
<protein>
    <recommendedName>
        <fullName evidence="5">Thiamine diphosphokinase</fullName>
        <ecNumber evidence="5">2.7.6.2</ecNumber>
    </recommendedName>
</protein>
<dbReference type="AlphaFoldDB" id="A0A235B474"/>
<evidence type="ECO:0000313" key="7">
    <source>
        <dbReference type="EMBL" id="OYD06425.1"/>
    </source>
</evidence>
<evidence type="ECO:0000256" key="5">
    <source>
        <dbReference type="NCBIfam" id="TIGR01378"/>
    </source>
</evidence>
<dbReference type="Gene3D" id="3.40.50.10240">
    <property type="entry name" value="Thiamin pyrophosphokinase, catalytic domain"/>
    <property type="match status" value="1"/>
</dbReference>
<evidence type="ECO:0000256" key="4">
    <source>
        <dbReference type="ARBA" id="ARBA00022840"/>
    </source>
</evidence>
<reference evidence="7 8" key="1">
    <citation type="submission" date="2017-07" db="EMBL/GenBank/DDBJ databases">
        <title>The genome sequence of Paludifilum halophilum highlights mechanisms for microbial adaptation to high salt environemnts.</title>
        <authorList>
            <person name="Belbahri L."/>
        </authorList>
    </citation>
    <scope>NUCLEOTIDE SEQUENCE [LARGE SCALE GENOMIC DNA]</scope>
    <source>
        <strain evidence="7 8">DSM 102817</strain>
    </source>
</reference>
<dbReference type="Proteomes" id="UP000215459">
    <property type="component" value="Unassembled WGS sequence"/>
</dbReference>
<dbReference type="InterPro" id="IPR006282">
    <property type="entry name" value="Thi_PPkinase"/>
</dbReference>
<dbReference type="SUPFAM" id="SSF63862">
    <property type="entry name" value="Thiamin pyrophosphokinase, substrate-binding domain"/>
    <property type="match status" value="1"/>
</dbReference>
<dbReference type="InterPro" id="IPR053149">
    <property type="entry name" value="TPK"/>
</dbReference>
<keyword evidence="8" id="KW-1185">Reference proteome</keyword>
<proteinExistence type="predicted"/>
<dbReference type="GO" id="GO:0030975">
    <property type="term" value="F:thiamine binding"/>
    <property type="evidence" value="ECO:0007669"/>
    <property type="project" value="InterPro"/>
</dbReference>
<dbReference type="PANTHER" id="PTHR41299">
    <property type="entry name" value="THIAMINE PYROPHOSPHOKINASE"/>
    <property type="match status" value="1"/>
</dbReference>
<dbReference type="NCBIfam" id="TIGR01378">
    <property type="entry name" value="thi_PPkinase"/>
    <property type="match status" value="1"/>
</dbReference>
<dbReference type="InterPro" id="IPR007371">
    <property type="entry name" value="TPK_catalytic"/>
</dbReference>
<organism evidence="7 8">
    <name type="scientific">Paludifilum halophilum</name>
    <dbReference type="NCBI Taxonomy" id="1642702"/>
    <lineage>
        <taxon>Bacteria</taxon>
        <taxon>Bacillati</taxon>
        <taxon>Bacillota</taxon>
        <taxon>Bacilli</taxon>
        <taxon>Bacillales</taxon>
        <taxon>Thermoactinomycetaceae</taxon>
        <taxon>Paludifilum</taxon>
    </lineage>
</organism>
<dbReference type="GO" id="GO:0004788">
    <property type="term" value="F:thiamine diphosphokinase activity"/>
    <property type="evidence" value="ECO:0007669"/>
    <property type="project" value="UniProtKB-UniRule"/>
</dbReference>
<name>A0A235B474_9BACL</name>
<comment type="caution">
    <text evidence="7">The sequence shown here is derived from an EMBL/GenBank/DDBJ whole genome shotgun (WGS) entry which is preliminary data.</text>
</comment>
<sequence length="214" mass="23760">MSRRIVIVAGGEVSPEDWNLLVPSDEVIGVDGGLLFLREEGIRPSLAVGDFDTVNPVEIDRLKREEIPVKKLPEAKDMTDTQYAVETALGRFPEEILILGGLGGSRFDHALANLFLLERVEEAGVRCTLRHGRNRVRLCRGGDQMTIRSGEFRYVSLLALTDRVEGLTLRGFLYPLTDAVLTRSRPLGISNELTDDTGRIFLKSGKLVVIESRD</sequence>
<dbReference type="PANTHER" id="PTHR41299:SF1">
    <property type="entry name" value="THIAMINE PYROPHOSPHOKINASE"/>
    <property type="match status" value="1"/>
</dbReference>
<evidence type="ECO:0000313" key="8">
    <source>
        <dbReference type="Proteomes" id="UP000215459"/>
    </source>
</evidence>
<keyword evidence="2" id="KW-0547">Nucleotide-binding</keyword>
<gene>
    <name evidence="7" type="ORF">CHM34_16145</name>
</gene>
<evidence type="ECO:0000256" key="3">
    <source>
        <dbReference type="ARBA" id="ARBA00022777"/>
    </source>
</evidence>
<dbReference type="OrthoDB" id="9804377at2"/>
<dbReference type="EC" id="2.7.6.2" evidence="5"/>
<dbReference type="RefSeq" id="WP_094265648.1">
    <property type="nucleotide sequence ID" value="NZ_NOWF01000012.1"/>
</dbReference>
<evidence type="ECO:0000259" key="6">
    <source>
        <dbReference type="SMART" id="SM00983"/>
    </source>
</evidence>
<dbReference type="SMART" id="SM00983">
    <property type="entry name" value="TPK_B1_binding"/>
    <property type="match status" value="1"/>
</dbReference>
<dbReference type="EMBL" id="NOWF01000012">
    <property type="protein sequence ID" value="OYD06425.1"/>
    <property type="molecule type" value="Genomic_DNA"/>
</dbReference>
<accession>A0A235B474</accession>
<dbReference type="GO" id="GO:0006772">
    <property type="term" value="P:thiamine metabolic process"/>
    <property type="evidence" value="ECO:0007669"/>
    <property type="project" value="UniProtKB-UniRule"/>
</dbReference>
<dbReference type="SUPFAM" id="SSF63999">
    <property type="entry name" value="Thiamin pyrophosphokinase, catalytic domain"/>
    <property type="match status" value="1"/>
</dbReference>
<evidence type="ECO:0000256" key="1">
    <source>
        <dbReference type="ARBA" id="ARBA00022679"/>
    </source>
</evidence>
<dbReference type="InterPro" id="IPR036371">
    <property type="entry name" value="TPK_B1-bd_sf"/>
</dbReference>
<dbReference type="GO" id="GO:0016301">
    <property type="term" value="F:kinase activity"/>
    <property type="evidence" value="ECO:0007669"/>
    <property type="project" value="UniProtKB-KW"/>
</dbReference>
<keyword evidence="4" id="KW-0067">ATP-binding</keyword>
<dbReference type="InterPro" id="IPR036759">
    <property type="entry name" value="TPK_catalytic_sf"/>
</dbReference>